<feature type="transmembrane region" description="Helical" evidence="1">
    <location>
        <begin position="59"/>
        <end position="79"/>
    </location>
</feature>
<reference evidence="4" key="1">
    <citation type="submission" date="2023-11" db="UniProtKB">
        <authorList>
            <consortium name="WormBaseParasite"/>
        </authorList>
    </citation>
    <scope>IDENTIFICATION</scope>
</reference>
<sequence length="80" mass="9319">MKFTHLLLICLMSFMFFTFVQCDWDEEEEPNENEEGTPKPVPHGKHPVLRKVFLSAPSWMHIPFSIVGAALTYIAYHFYG</sequence>
<feature type="signal peptide" evidence="2">
    <location>
        <begin position="1"/>
        <end position="22"/>
    </location>
</feature>
<name>A0AA84ZDG9_9TREM</name>
<feature type="chain" id="PRO_5041634692" evidence="2">
    <location>
        <begin position="23"/>
        <end position="80"/>
    </location>
</feature>
<organism evidence="3 4">
    <name type="scientific">Schistosoma margrebowiei</name>
    <dbReference type="NCBI Taxonomy" id="48269"/>
    <lineage>
        <taxon>Eukaryota</taxon>
        <taxon>Metazoa</taxon>
        <taxon>Spiralia</taxon>
        <taxon>Lophotrochozoa</taxon>
        <taxon>Platyhelminthes</taxon>
        <taxon>Trematoda</taxon>
        <taxon>Digenea</taxon>
        <taxon>Strigeidida</taxon>
        <taxon>Schistosomatoidea</taxon>
        <taxon>Schistosomatidae</taxon>
        <taxon>Schistosoma</taxon>
    </lineage>
</organism>
<protein>
    <submittedName>
        <fullName evidence="4">Uncharacterized protein</fullName>
    </submittedName>
</protein>
<evidence type="ECO:0000256" key="2">
    <source>
        <dbReference type="SAM" id="SignalP"/>
    </source>
</evidence>
<keyword evidence="1" id="KW-1133">Transmembrane helix</keyword>
<evidence type="ECO:0000313" key="3">
    <source>
        <dbReference type="Proteomes" id="UP000050790"/>
    </source>
</evidence>
<keyword evidence="1" id="KW-0472">Membrane</keyword>
<dbReference type="Proteomes" id="UP000050790">
    <property type="component" value="Unassembled WGS sequence"/>
</dbReference>
<dbReference type="WBParaSite" id="SMRG1_26380.2">
    <property type="protein sequence ID" value="SMRG1_26380.2"/>
    <property type="gene ID" value="SMRG1_26380"/>
</dbReference>
<dbReference type="AlphaFoldDB" id="A0AA84ZDG9"/>
<keyword evidence="1" id="KW-0812">Transmembrane</keyword>
<evidence type="ECO:0000256" key="1">
    <source>
        <dbReference type="SAM" id="Phobius"/>
    </source>
</evidence>
<evidence type="ECO:0000313" key="4">
    <source>
        <dbReference type="WBParaSite" id="SMRG1_26380.2"/>
    </source>
</evidence>
<accession>A0AA84ZDG9</accession>
<keyword evidence="2" id="KW-0732">Signal</keyword>
<proteinExistence type="predicted"/>